<keyword evidence="2" id="KW-1185">Reference proteome</keyword>
<evidence type="ECO:0000313" key="1">
    <source>
        <dbReference type="EMBL" id="CAH3150486.1"/>
    </source>
</evidence>
<reference evidence="1 2" key="1">
    <citation type="submission" date="2022-05" db="EMBL/GenBank/DDBJ databases">
        <authorList>
            <consortium name="Genoscope - CEA"/>
            <person name="William W."/>
        </authorList>
    </citation>
    <scope>NUCLEOTIDE SEQUENCE [LARGE SCALE GENOMIC DNA]</scope>
</reference>
<gene>
    <name evidence="1" type="ORF">PEVE_00045275</name>
</gene>
<protein>
    <submittedName>
        <fullName evidence="1">Uncharacterized protein</fullName>
    </submittedName>
</protein>
<dbReference type="EMBL" id="CALNXI010000993">
    <property type="protein sequence ID" value="CAH3150486.1"/>
    <property type="molecule type" value="Genomic_DNA"/>
</dbReference>
<organism evidence="1 2">
    <name type="scientific">Porites evermanni</name>
    <dbReference type="NCBI Taxonomy" id="104178"/>
    <lineage>
        <taxon>Eukaryota</taxon>
        <taxon>Metazoa</taxon>
        <taxon>Cnidaria</taxon>
        <taxon>Anthozoa</taxon>
        <taxon>Hexacorallia</taxon>
        <taxon>Scleractinia</taxon>
        <taxon>Fungiina</taxon>
        <taxon>Poritidae</taxon>
        <taxon>Porites</taxon>
    </lineage>
</organism>
<sequence>MPQLTWKDDTLMIHALAKKDAWNVNNVAMAEFLINLDIALKFGFVVEKIGQNTTTYVMGSNLQYTLPKVTYDRHTMPTGDPFRTYYNWEGEQYVGVNYVSTPFTVVTLDKVKYLKLHLMFEWQLNNLNASFEKFVGTRKRTVMVYSDLVESSVVGSGKFPLLREVQLLRTGEGESKVEPLHHQWIKVRGNQLEILEVEIASTSGPLAILSPGKTLVTIGLKQL</sequence>
<name>A0ABN8PWV3_9CNID</name>
<proteinExistence type="predicted"/>
<accession>A0ABN8PWV3</accession>
<evidence type="ECO:0000313" key="2">
    <source>
        <dbReference type="Proteomes" id="UP001159427"/>
    </source>
</evidence>
<dbReference type="Proteomes" id="UP001159427">
    <property type="component" value="Unassembled WGS sequence"/>
</dbReference>
<comment type="caution">
    <text evidence="1">The sequence shown here is derived from an EMBL/GenBank/DDBJ whole genome shotgun (WGS) entry which is preliminary data.</text>
</comment>